<dbReference type="HAMAP" id="MF_00161">
    <property type="entry name" value="LspA"/>
    <property type="match status" value="1"/>
</dbReference>
<keyword evidence="6 9" id="KW-0378">Hydrolase</keyword>
<feature type="transmembrane region" description="Helical" evidence="9">
    <location>
        <begin position="62"/>
        <end position="79"/>
    </location>
</feature>
<evidence type="ECO:0000256" key="5">
    <source>
        <dbReference type="ARBA" id="ARBA00022750"/>
    </source>
</evidence>
<dbReference type="GO" id="GO:0004190">
    <property type="term" value="F:aspartic-type endopeptidase activity"/>
    <property type="evidence" value="ECO:0007669"/>
    <property type="project" value="UniProtKB-UniRule"/>
</dbReference>
<dbReference type="EMBL" id="DTLI01000055">
    <property type="protein sequence ID" value="HHS51684.1"/>
    <property type="molecule type" value="Genomic_DNA"/>
</dbReference>
<evidence type="ECO:0000256" key="10">
    <source>
        <dbReference type="RuleBase" id="RU000594"/>
    </source>
</evidence>
<evidence type="ECO:0000256" key="7">
    <source>
        <dbReference type="ARBA" id="ARBA00022989"/>
    </source>
</evidence>
<comment type="pathway">
    <text evidence="9">Protein modification; lipoprotein biosynthesis (signal peptide cleavage).</text>
</comment>
<dbReference type="GO" id="GO:0006508">
    <property type="term" value="P:proteolysis"/>
    <property type="evidence" value="ECO:0007669"/>
    <property type="project" value="UniProtKB-KW"/>
</dbReference>
<protein>
    <recommendedName>
        <fullName evidence="9">Lipoprotein signal peptidase</fullName>
        <ecNumber evidence="9">3.4.23.36</ecNumber>
    </recommendedName>
    <alternativeName>
        <fullName evidence="9">Prolipoprotein signal peptidase</fullName>
    </alternativeName>
    <alternativeName>
        <fullName evidence="9">Signal peptidase II</fullName>
        <shortName evidence="9">SPase II</shortName>
    </alternativeName>
</protein>
<comment type="caution">
    <text evidence="12">The sequence shown here is derived from an EMBL/GenBank/DDBJ whole genome shotgun (WGS) entry which is preliminary data.</text>
</comment>
<dbReference type="PANTHER" id="PTHR33695">
    <property type="entry name" value="LIPOPROTEIN SIGNAL PEPTIDASE"/>
    <property type="match status" value="1"/>
</dbReference>
<keyword evidence="3 9" id="KW-0645">Protease</keyword>
<dbReference type="UniPathway" id="UPA00665"/>
<gene>
    <name evidence="9 12" type="primary">lspA</name>
    <name evidence="12" type="ORF">ENW73_02295</name>
</gene>
<name>A0A7C6A999_UNCW3</name>
<feature type="active site" evidence="9">
    <location>
        <position position="112"/>
    </location>
</feature>
<dbReference type="InterPro" id="IPR001872">
    <property type="entry name" value="Peptidase_A8"/>
</dbReference>
<keyword evidence="7 9" id="KW-1133">Transmembrane helix</keyword>
<keyword evidence="8 9" id="KW-0472">Membrane</keyword>
<dbReference type="PROSITE" id="PS00855">
    <property type="entry name" value="SPASE_II"/>
    <property type="match status" value="1"/>
</dbReference>
<dbReference type="PRINTS" id="PR00781">
    <property type="entry name" value="LIPOSIGPTASE"/>
</dbReference>
<comment type="caution">
    <text evidence="9">Lacks conserved residue(s) required for the propagation of feature annotation.</text>
</comment>
<evidence type="ECO:0000256" key="2">
    <source>
        <dbReference type="ARBA" id="ARBA00022475"/>
    </source>
</evidence>
<accession>A0A7C6A999</accession>
<dbReference type="Pfam" id="PF01252">
    <property type="entry name" value="Peptidase_A8"/>
    <property type="match status" value="1"/>
</dbReference>
<evidence type="ECO:0000256" key="6">
    <source>
        <dbReference type="ARBA" id="ARBA00022801"/>
    </source>
</evidence>
<dbReference type="NCBIfam" id="TIGR00077">
    <property type="entry name" value="lspA"/>
    <property type="match status" value="1"/>
</dbReference>
<proteinExistence type="inferred from homology"/>
<evidence type="ECO:0000256" key="1">
    <source>
        <dbReference type="ARBA" id="ARBA00006139"/>
    </source>
</evidence>
<evidence type="ECO:0000313" key="12">
    <source>
        <dbReference type="EMBL" id="HHS51684.1"/>
    </source>
</evidence>
<evidence type="ECO:0000256" key="3">
    <source>
        <dbReference type="ARBA" id="ARBA00022670"/>
    </source>
</evidence>
<comment type="subcellular location">
    <subcellularLocation>
        <location evidence="9">Cell membrane</location>
        <topology evidence="9">Multi-pass membrane protein</topology>
    </subcellularLocation>
</comment>
<reference evidence="12" key="1">
    <citation type="journal article" date="2020" name="mSystems">
        <title>Genome- and Community-Level Interaction Insights into Carbon Utilization and Element Cycling Functions of Hydrothermarchaeota in Hydrothermal Sediment.</title>
        <authorList>
            <person name="Zhou Z."/>
            <person name="Liu Y."/>
            <person name="Xu W."/>
            <person name="Pan J."/>
            <person name="Luo Z.H."/>
            <person name="Li M."/>
        </authorList>
    </citation>
    <scope>NUCLEOTIDE SEQUENCE [LARGE SCALE GENOMIC DNA]</scope>
    <source>
        <strain evidence="12">SpSt-876</strain>
    </source>
</reference>
<evidence type="ECO:0000256" key="9">
    <source>
        <dbReference type="HAMAP-Rule" id="MF_00161"/>
    </source>
</evidence>
<comment type="function">
    <text evidence="9 10">This protein specifically catalyzes the removal of signal peptides from prolipoproteins.</text>
</comment>
<comment type="catalytic activity">
    <reaction evidence="9 10">
        <text>Release of signal peptides from bacterial membrane prolipoproteins. Hydrolyzes -Xaa-Yaa-Zaa-|-(S,diacylglyceryl)Cys-, in which Xaa is hydrophobic (preferably Leu), and Yaa (Ala or Ser) and Zaa (Gly or Ala) have small, neutral side chains.</text>
        <dbReference type="EC" id="3.4.23.36"/>
    </reaction>
</comment>
<organism evidence="12">
    <name type="scientific">candidate division WOR-3 bacterium</name>
    <dbReference type="NCBI Taxonomy" id="2052148"/>
    <lineage>
        <taxon>Bacteria</taxon>
        <taxon>Bacteria division WOR-3</taxon>
    </lineage>
</organism>
<dbReference type="PANTHER" id="PTHR33695:SF1">
    <property type="entry name" value="LIPOPROTEIN SIGNAL PEPTIDASE"/>
    <property type="match status" value="1"/>
</dbReference>
<dbReference type="EC" id="3.4.23.36" evidence="9"/>
<dbReference type="AlphaFoldDB" id="A0A7C6A999"/>
<keyword evidence="4 9" id="KW-0812">Transmembrane</keyword>
<feature type="active site" evidence="9">
    <location>
        <position position="130"/>
    </location>
</feature>
<keyword evidence="2 9" id="KW-1003">Cell membrane</keyword>
<feature type="transmembrane region" description="Helical" evidence="9">
    <location>
        <begin position="85"/>
        <end position="102"/>
    </location>
</feature>
<dbReference type="GO" id="GO:0005886">
    <property type="term" value="C:plasma membrane"/>
    <property type="evidence" value="ECO:0007669"/>
    <property type="project" value="UniProtKB-SubCell"/>
</dbReference>
<evidence type="ECO:0000256" key="8">
    <source>
        <dbReference type="ARBA" id="ARBA00023136"/>
    </source>
</evidence>
<comment type="similarity">
    <text evidence="1 9 11">Belongs to the peptidase A8 family.</text>
</comment>
<feature type="transmembrane region" description="Helical" evidence="9">
    <location>
        <begin position="123"/>
        <end position="146"/>
    </location>
</feature>
<sequence length="155" mass="17573">MRIRLFILVSALALFFDQLTKYLVQSVLNPYQIQPLIGDFLRISLIYNPGGIFGIRIFSDASYYLMPLIGIAIVIFFAIRGKSFFYLVAYALILGGALGNLFDRIRMGKVIDFIDIGIKNLRWYTFNLADAYIVVGIIMLLAVEIFRSKPKSESA</sequence>
<evidence type="ECO:0000256" key="4">
    <source>
        <dbReference type="ARBA" id="ARBA00022692"/>
    </source>
</evidence>
<evidence type="ECO:0000256" key="11">
    <source>
        <dbReference type="RuleBase" id="RU004181"/>
    </source>
</evidence>
<keyword evidence="5 9" id="KW-0064">Aspartyl protease</keyword>